<feature type="transmembrane region" description="Helical" evidence="8">
    <location>
        <begin position="64"/>
        <end position="85"/>
    </location>
</feature>
<accession>A0A9X2H999</accession>
<feature type="transmembrane region" description="Helical" evidence="8">
    <location>
        <begin position="159"/>
        <end position="184"/>
    </location>
</feature>
<evidence type="ECO:0000256" key="6">
    <source>
        <dbReference type="ARBA" id="ARBA00022989"/>
    </source>
</evidence>
<keyword evidence="10" id="KW-1185">Reference proteome</keyword>
<feature type="transmembrane region" description="Helical" evidence="8">
    <location>
        <begin position="97"/>
        <end position="119"/>
    </location>
</feature>
<feature type="transmembrane region" description="Helical" evidence="8">
    <location>
        <begin position="125"/>
        <end position="147"/>
    </location>
</feature>
<dbReference type="Proteomes" id="UP001155220">
    <property type="component" value="Unassembled WGS sequence"/>
</dbReference>
<feature type="transmembrane region" description="Helical" evidence="8">
    <location>
        <begin position="6"/>
        <end position="25"/>
    </location>
</feature>
<dbReference type="EMBL" id="JALHBS010000059">
    <property type="protein sequence ID" value="MCP3055608.1"/>
    <property type="molecule type" value="Genomic_DNA"/>
</dbReference>
<dbReference type="AlphaFoldDB" id="A0A9X2H999"/>
<evidence type="ECO:0000313" key="10">
    <source>
        <dbReference type="Proteomes" id="UP001155220"/>
    </source>
</evidence>
<evidence type="ECO:0000256" key="4">
    <source>
        <dbReference type="ARBA" id="ARBA00022475"/>
    </source>
</evidence>
<keyword evidence="5 8" id="KW-0812">Transmembrane</keyword>
<feature type="transmembrane region" description="Helical" evidence="8">
    <location>
        <begin position="289"/>
        <end position="314"/>
    </location>
</feature>
<keyword evidence="7 8" id="KW-0472">Membrane</keyword>
<dbReference type="InterPro" id="IPR004776">
    <property type="entry name" value="Mem_transp_PIN-like"/>
</dbReference>
<feature type="transmembrane region" description="Helical" evidence="8">
    <location>
        <begin position="230"/>
        <end position="250"/>
    </location>
</feature>
<keyword evidence="3" id="KW-0813">Transport</keyword>
<evidence type="ECO:0000256" key="8">
    <source>
        <dbReference type="SAM" id="Phobius"/>
    </source>
</evidence>
<organism evidence="9 10">
    <name type="scientific">Aurantimonas marianensis</name>
    <dbReference type="NCBI Taxonomy" id="2920428"/>
    <lineage>
        <taxon>Bacteria</taxon>
        <taxon>Pseudomonadati</taxon>
        <taxon>Pseudomonadota</taxon>
        <taxon>Alphaproteobacteria</taxon>
        <taxon>Hyphomicrobiales</taxon>
        <taxon>Aurantimonadaceae</taxon>
        <taxon>Aurantimonas</taxon>
    </lineage>
</organism>
<dbReference type="GO" id="GO:0005886">
    <property type="term" value="C:plasma membrane"/>
    <property type="evidence" value="ECO:0007669"/>
    <property type="project" value="UniProtKB-SubCell"/>
</dbReference>
<dbReference type="GO" id="GO:0055085">
    <property type="term" value="P:transmembrane transport"/>
    <property type="evidence" value="ECO:0007669"/>
    <property type="project" value="InterPro"/>
</dbReference>
<name>A0A9X2H999_9HYPH</name>
<comment type="subcellular location">
    <subcellularLocation>
        <location evidence="1">Cell membrane</location>
        <topology evidence="1">Multi-pass membrane protein</topology>
    </subcellularLocation>
</comment>
<evidence type="ECO:0000256" key="2">
    <source>
        <dbReference type="ARBA" id="ARBA00010145"/>
    </source>
</evidence>
<comment type="caution">
    <text evidence="9">The sequence shown here is derived from an EMBL/GenBank/DDBJ whole genome shotgun (WGS) entry which is preliminary data.</text>
</comment>
<feature type="transmembrane region" description="Helical" evidence="8">
    <location>
        <begin position="256"/>
        <end position="277"/>
    </location>
</feature>
<evidence type="ECO:0000256" key="5">
    <source>
        <dbReference type="ARBA" id="ARBA00022692"/>
    </source>
</evidence>
<dbReference type="PANTHER" id="PTHR36838">
    <property type="entry name" value="AUXIN EFFLUX CARRIER FAMILY PROTEIN"/>
    <property type="match status" value="1"/>
</dbReference>
<reference evidence="9" key="1">
    <citation type="submission" date="2022-03" db="EMBL/GenBank/DDBJ databases">
        <title>Aurantimonas Liuensis sp. Nov., isolated from the hadal seawater of the Mariana Trench.</title>
        <authorList>
            <person name="Liu R."/>
        </authorList>
    </citation>
    <scope>NUCLEOTIDE SEQUENCE</scope>
    <source>
        <strain evidence="9">LRZ36</strain>
    </source>
</reference>
<dbReference type="RefSeq" id="WP_253964455.1">
    <property type="nucleotide sequence ID" value="NZ_JALHBS010000059.1"/>
</dbReference>
<comment type="similarity">
    <text evidence="2">Belongs to the auxin efflux carrier (TC 2.A.69) family.</text>
</comment>
<dbReference type="Pfam" id="PF03547">
    <property type="entry name" value="Mem_trans"/>
    <property type="match status" value="1"/>
</dbReference>
<evidence type="ECO:0000256" key="7">
    <source>
        <dbReference type="ARBA" id="ARBA00023136"/>
    </source>
</evidence>
<dbReference type="Gene3D" id="1.20.1530.20">
    <property type="match status" value="1"/>
</dbReference>
<protein>
    <submittedName>
        <fullName evidence="9">AEC family transporter</fullName>
    </submittedName>
</protein>
<gene>
    <name evidence="9" type="ORF">MJ956_10695</name>
</gene>
<dbReference type="InterPro" id="IPR038770">
    <property type="entry name" value="Na+/solute_symporter_sf"/>
</dbReference>
<feature type="transmembrane region" description="Helical" evidence="8">
    <location>
        <begin position="196"/>
        <end position="218"/>
    </location>
</feature>
<dbReference type="PANTHER" id="PTHR36838:SF3">
    <property type="entry name" value="TRANSPORTER AUXIN EFFLUX CARRIER EC FAMILY"/>
    <property type="match status" value="1"/>
</dbReference>
<evidence type="ECO:0000313" key="9">
    <source>
        <dbReference type="EMBL" id="MCP3055608.1"/>
    </source>
</evidence>
<keyword evidence="6 8" id="KW-1133">Transmembrane helix</keyword>
<evidence type="ECO:0000256" key="3">
    <source>
        <dbReference type="ARBA" id="ARBA00022448"/>
    </source>
</evidence>
<keyword evidence="4" id="KW-1003">Cell membrane</keyword>
<evidence type="ECO:0000256" key="1">
    <source>
        <dbReference type="ARBA" id="ARBA00004651"/>
    </source>
</evidence>
<feature type="transmembrane region" description="Helical" evidence="8">
    <location>
        <begin position="32"/>
        <end position="52"/>
    </location>
</feature>
<sequence length="321" mass="33547">MIAIVGLISPFFGLIALGFVTGRIVRHPVDGLAWLNVFIIYIALPALFFQLLSKTPVEKLASGGFIVATTLATFLIFALGFAVALARTRGDIPVATIQGLAGAYGNIGYMGPGLALVAIGPEAAVPVALIFCFDNTLHFTMAPLMMALGGDRKGSPAKIALGVVVKIVTHPFIIATALGVAAAILGATPPEPVDRFLQLLANAAAPCALFAMGVTLALRPLKRVPVELGYIVPIKLVLHPLAVWLLLGLFGNFDPVWVKSAILLASLPTATNVFVIAQQYGVWVERASASVLVTTVVSVASVTLLLFLISSGIVPADPFAY</sequence>
<proteinExistence type="inferred from homology"/>